<dbReference type="SUPFAM" id="SSF53098">
    <property type="entry name" value="Ribonuclease H-like"/>
    <property type="match status" value="1"/>
</dbReference>
<dbReference type="InterPro" id="IPR036397">
    <property type="entry name" value="RNaseH_sf"/>
</dbReference>
<dbReference type="InterPro" id="IPR047201">
    <property type="entry name" value="ERI-1_3'hExo-like"/>
</dbReference>
<dbReference type="SMART" id="SM00479">
    <property type="entry name" value="EXOIII"/>
    <property type="match status" value="1"/>
</dbReference>
<dbReference type="Proteomes" id="UP001057868">
    <property type="component" value="Unassembled WGS sequence"/>
</dbReference>
<dbReference type="EMBL" id="BQXY01000001">
    <property type="protein sequence ID" value="GKU23234.1"/>
    <property type="molecule type" value="Genomic_DNA"/>
</dbReference>
<gene>
    <name evidence="5" type="ORF">CFOLD11_00600</name>
</gene>
<keyword evidence="2" id="KW-0378">Hydrolase</keyword>
<dbReference type="GO" id="GO:0003676">
    <property type="term" value="F:nucleic acid binding"/>
    <property type="evidence" value="ECO:0007669"/>
    <property type="project" value="InterPro"/>
</dbReference>
<dbReference type="PANTHER" id="PTHR23044">
    <property type="entry name" value="3'-5' EXONUCLEASE ERI1-RELATED"/>
    <property type="match status" value="1"/>
</dbReference>
<keyword evidence="6" id="KW-1185">Reference proteome</keyword>
<protein>
    <submittedName>
        <fullName evidence="5">Exonuclease</fullName>
    </submittedName>
</protein>
<dbReference type="PANTHER" id="PTHR23044:SF61">
    <property type="entry name" value="3'-5' EXORIBONUCLEASE 1-RELATED"/>
    <property type="match status" value="1"/>
</dbReference>
<organism evidence="5 6">
    <name type="scientific">Clostridium folliculivorans</name>
    <dbReference type="NCBI Taxonomy" id="2886038"/>
    <lineage>
        <taxon>Bacteria</taxon>
        <taxon>Bacillati</taxon>
        <taxon>Bacillota</taxon>
        <taxon>Clostridia</taxon>
        <taxon>Eubacteriales</taxon>
        <taxon>Clostridiaceae</taxon>
        <taxon>Clostridium</taxon>
    </lineage>
</organism>
<keyword evidence="3 5" id="KW-0269">Exonuclease</keyword>
<dbReference type="InterPro" id="IPR012337">
    <property type="entry name" value="RNaseH-like_sf"/>
</dbReference>
<evidence type="ECO:0000256" key="3">
    <source>
        <dbReference type="ARBA" id="ARBA00022839"/>
    </source>
</evidence>
<accession>A0A9W6D806</accession>
<dbReference type="Pfam" id="PF00929">
    <property type="entry name" value="RNase_T"/>
    <property type="match status" value="1"/>
</dbReference>
<dbReference type="Gene3D" id="3.30.420.10">
    <property type="entry name" value="Ribonuclease H-like superfamily/Ribonuclease H"/>
    <property type="match status" value="1"/>
</dbReference>
<sequence length="255" mass="29605">MNYIIYDLEFNQKYIDFPEDNSNDSSRLPFEIIQIGALKLNERFETVSSFNALVKPKVYPKVHPYVEKLTKINDDIASSGKDFVSVYNDFLKFIADDQVVLCVWGTVDIKELLRNIEFYNLSSSSISKYYIDVQRNASLYLKSPNNSKVGLKTAIELLNLKTDNEFHDAFNDAYYTSEIFKTIYDDTIKPIIYSSSPYRKATSPKEKVDTASLIKQFEKMYSREMSDDEKSIIKLAYNMGRTRQFVVPYNSKEDT</sequence>
<evidence type="ECO:0000256" key="2">
    <source>
        <dbReference type="ARBA" id="ARBA00022801"/>
    </source>
</evidence>
<name>A0A9W6D806_9CLOT</name>
<feature type="domain" description="Exonuclease" evidence="4">
    <location>
        <begin position="2"/>
        <end position="189"/>
    </location>
</feature>
<comment type="caution">
    <text evidence="5">The sequence shown here is derived from an EMBL/GenBank/DDBJ whole genome shotgun (WGS) entry which is preliminary data.</text>
</comment>
<evidence type="ECO:0000313" key="6">
    <source>
        <dbReference type="Proteomes" id="UP001057868"/>
    </source>
</evidence>
<evidence type="ECO:0000259" key="4">
    <source>
        <dbReference type="SMART" id="SM00479"/>
    </source>
</evidence>
<keyword evidence="1" id="KW-0540">Nuclease</keyword>
<reference evidence="5" key="1">
    <citation type="journal article" date="2023" name="Int. J. Syst. Evol. Microbiol.">
        <title>&lt;i&gt;Clostridium folliculivorans&lt;/i&gt; sp. nov., isolated from soil samples of an organic paddy in Japan.</title>
        <authorList>
            <person name="Tazawa J."/>
            <person name="Kobayashi H."/>
            <person name="Tanizawa Y."/>
            <person name="Uchino A."/>
            <person name="Tanaka F."/>
            <person name="Urashima Y."/>
            <person name="Miura S."/>
            <person name="Sakamoto M."/>
            <person name="Ohkuma M."/>
            <person name="Tohno M."/>
        </authorList>
    </citation>
    <scope>NUCLEOTIDE SEQUENCE</scope>
    <source>
        <strain evidence="5">D1-1</strain>
    </source>
</reference>
<dbReference type="AlphaFoldDB" id="A0A9W6D806"/>
<proteinExistence type="predicted"/>
<dbReference type="InterPro" id="IPR051274">
    <property type="entry name" value="3-5_Exoribonuclease"/>
</dbReference>
<evidence type="ECO:0000313" key="5">
    <source>
        <dbReference type="EMBL" id="GKU23234.1"/>
    </source>
</evidence>
<dbReference type="GO" id="GO:0000175">
    <property type="term" value="F:3'-5'-RNA exonuclease activity"/>
    <property type="evidence" value="ECO:0007669"/>
    <property type="project" value="InterPro"/>
</dbReference>
<dbReference type="InterPro" id="IPR013520">
    <property type="entry name" value="Ribonucl_H"/>
</dbReference>
<evidence type="ECO:0000256" key="1">
    <source>
        <dbReference type="ARBA" id="ARBA00022722"/>
    </source>
</evidence>
<dbReference type="CDD" id="cd06133">
    <property type="entry name" value="ERI-1_3'hExo_like"/>
    <property type="match status" value="1"/>
</dbReference>
<dbReference type="RefSeq" id="WP_261850338.1">
    <property type="nucleotide sequence ID" value="NZ_BQXY01000001.1"/>
</dbReference>